<dbReference type="EMBL" id="CAMAPF010000155">
    <property type="protein sequence ID" value="CAH9109661.1"/>
    <property type="molecule type" value="Genomic_DNA"/>
</dbReference>
<feature type="domain" description="Retrovirus-related Pol polyprotein from transposon TNT 1-94-like beta-barrel" evidence="1">
    <location>
        <begin position="1"/>
        <end position="64"/>
    </location>
</feature>
<gene>
    <name evidence="2" type="ORF">CEPIT_LOCUS18874</name>
    <name evidence="3" type="ORF">CEPIT_LOCUS34765</name>
</gene>
<proteinExistence type="predicted"/>
<feature type="non-terminal residue" evidence="2">
    <location>
        <position position="112"/>
    </location>
</feature>
<sequence>MTGSALILKRTENLTPVPVTLPNGEVTHASHVGDLRLSSALILKNVLLVPDLKCNLISIARLTEELKCDVFFTNDICVIHDVPSRMPIGVGQRRGGVYYFRSLDKFQAHSVK</sequence>
<evidence type="ECO:0000313" key="4">
    <source>
        <dbReference type="Proteomes" id="UP001152523"/>
    </source>
</evidence>
<dbReference type="EMBL" id="CAMAPF010000991">
    <property type="protein sequence ID" value="CAH9135758.1"/>
    <property type="molecule type" value="Genomic_DNA"/>
</dbReference>
<accession>A0AAV0DUY1</accession>
<evidence type="ECO:0000259" key="1">
    <source>
        <dbReference type="Pfam" id="PF22936"/>
    </source>
</evidence>
<evidence type="ECO:0000313" key="3">
    <source>
        <dbReference type="EMBL" id="CAH9135758.1"/>
    </source>
</evidence>
<reference evidence="2" key="1">
    <citation type="submission" date="2022-07" db="EMBL/GenBank/DDBJ databases">
        <authorList>
            <person name="Macas J."/>
            <person name="Novak P."/>
            <person name="Neumann P."/>
        </authorList>
    </citation>
    <scope>NUCLEOTIDE SEQUENCE</scope>
</reference>
<dbReference type="AlphaFoldDB" id="A0AAV0DUY1"/>
<comment type="caution">
    <text evidence="2">The sequence shown here is derived from an EMBL/GenBank/DDBJ whole genome shotgun (WGS) entry which is preliminary data.</text>
</comment>
<name>A0AAV0DUY1_9ASTE</name>
<organism evidence="2 4">
    <name type="scientific">Cuscuta epithymum</name>
    <dbReference type="NCBI Taxonomy" id="186058"/>
    <lineage>
        <taxon>Eukaryota</taxon>
        <taxon>Viridiplantae</taxon>
        <taxon>Streptophyta</taxon>
        <taxon>Embryophyta</taxon>
        <taxon>Tracheophyta</taxon>
        <taxon>Spermatophyta</taxon>
        <taxon>Magnoliopsida</taxon>
        <taxon>eudicotyledons</taxon>
        <taxon>Gunneridae</taxon>
        <taxon>Pentapetalae</taxon>
        <taxon>asterids</taxon>
        <taxon>lamiids</taxon>
        <taxon>Solanales</taxon>
        <taxon>Convolvulaceae</taxon>
        <taxon>Cuscuteae</taxon>
        <taxon>Cuscuta</taxon>
        <taxon>Cuscuta subgen. Cuscuta</taxon>
    </lineage>
</organism>
<protein>
    <recommendedName>
        <fullName evidence="1">Retrovirus-related Pol polyprotein from transposon TNT 1-94-like beta-barrel domain-containing protein</fullName>
    </recommendedName>
</protein>
<keyword evidence="4" id="KW-1185">Reference proteome</keyword>
<dbReference type="InterPro" id="IPR054722">
    <property type="entry name" value="PolX-like_BBD"/>
</dbReference>
<evidence type="ECO:0000313" key="2">
    <source>
        <dbReference type="EMBL" id="CAH9109661.1"/>
    </source>
</evidence>
<dbReference type="Proteomes" id="UP001152523">
    <property type="component" value="Unassembled WGS sequence"/>
</dbReference>
<dbReference type="Pfam" id="PF22936">
    <property type="entry name" value="Pol_BBD"/>
    <property type="match status" value="1"/>
</dbReference>